<reference evidence="2 3" key="1">
    <citation type="journal article" date="2017" name="MBio">
        <title>Type VI secretion-mediated competition in the bee gut microbiome.</title>
        <authorList>
            <person name="Steele M.I."/>
            <person name="Kwong W.K."/>
            <person name="Powell J.E."/>
            <person name="Whiteley M."/>
            <person name="Moran N.A."/>
        </authorList>
    </citation>
    <scope>NUCLEOTIDE SEQUENCE [LARGE SCALE GENOMIC DNA]</scope>
    <source>
        <strain evidence="2 3">PEB0171</strain>
    </source>
</reference>
<name>A0A2N9Y3M9_9NEIS</name>
<keyword evidence="1" id="KW-1133">Transmembrane helix</keyword>
<dbReference type="AlphaFoldDB" id="A0A2N9Y3M9"/>
<keyword evidence="1" id="KW-0472">Membrane</keyword>
<comment type="caution">
    <text evidence="2">The sequence shown here is derived from an EMBL/GenBank/DDBJ whole genome shotgun (WGS) entry which is preliminary data.</text>
</comment>
<organism evidence="2 3">
    <name type="scientific">Snodgrassella alvi</name>
    <dbReference type="NCBI Taxonomy" id="1196083"/>
    <lineage>
        <taxon>Bacteria</taxon>
        <taxon>Pseudomonadati</taxon>
        <taxon>Pseudomonadota</taxon>
        <taxon>Betaproteobacteria</taxon>
        <taxon>Neisseriales</taxon>
        <taxon>Neisseriaceae</taxon>
        <taxon>Snodgrassella</taxon>
    </lineage>
</organism>
<feature type="transmembrane region" description="Helical" evidence="1">
    <location>
        <begin position="6"/>
        <end position="28"/>
    </location>
</feature>
<evidence type="ECO:0000313" key="2">
    <source>
        <dbReference type="EMBL" id="PIT62066.1"/>
    </source>
</evidence>
<evidence type="ECO:0000313" key="3">
    <source>
        <dbReference type="Proteomes" id="UP000231094"/>
    </source>
</evidence>
<sequence length="200" mass="23917">MMFSPLFIVYILITLVGLVVLLFIYNQYKKTMLEFYRMDIFELRDELFDYAAEGNISFDNESYQLMRTLLNGYLRYAEYLDIYYFQKYQKAVKEKKLISDNFFIQQYSQKSLALTNEQKEKLDKCFQQSALIAATYMIRKSIVYCVYLSFKSLFCKLIFKSDNNSKVSWKYSKREKVREKVKTINEELVTDIYEVGVNAS</sequence>
<dbReference type="Proteomes" id="UP000231094">
    <property type="component" value="Unassembled WGS sequence"/>
</dbReference>
<keyword evidence="1" id="KW-0812">Transmembrane</keyword>
<protein>
    <submittedName>
        <fullName evidence="2">Uncharacterized protein</fullName>
    </submittedName>
</protein>
<dbReference type="RefSeq" id="WP_100117088.1">
    <property type="nucleotide sequence ID" value="NZ_MEIV01000053.1"/>
</dbReference>
<accession>A0A2N9Y3M9</accession>
<proteinExistence type="predicted"/>
<dbReference type="EMBL" id="MEIV01000053">
    <property type="protein sequence ID" value="PIT62066.1"/>
    <property type="molecule type" value="Genomic_DNA"/>
</dbReference>
<evidence type="ECO:0000256" key="1">
    <source>
        <dbReference type="SAM" id="Phobius"/>
    </source>
</evidence>
<gene>
    <name evidence="2" type="ORF">BHC47_06135</name>
</gene>